<accession>D2QCU8</accession>
<dbReference type="HOGENOM" id="CLU_000445_69_17_10"/>
<keyword evidence="1 2" id="KW-0597">Phosphoprotein</keyword>
<keyword evidence="5" id="KW-1185">Reference proteome</keyword>
<dbReference type="KEGG" id="sli:Slin_2061"/>
<dbReference type="Proteomes" id="UP000002028">
    <property type="component" value="Chromosome"/>
</dbReference>
<gene>
    <name evidence="4" type="ordered locus">Slin_2061</name>
</gene>
<reference evidence="4 5" key="1">
    <citation type="journal article" date="2010" name="Stand. Genomic Sci.">
        <title>Complete genome sequence of Spirosoma linguale type strain (1).</title>
        <authorList>
            <person name="Lail K."/>
            <person name="Sikorski J."/>
            <person name="Saunders E."/>
            <person name="Lapidus A."/>
            <person name="Glavina Del Rio T."/>
            <person name="Copeland A."/>
            <person name="Tice H."/>
            <person name="Cheng J.-F."/>
            <person name="Lucas S."/>
            <person name="Nolan M."/>
            <person name="Bruce D."/>
            <person name="Goodwin L."/>
            <person name="Pitluck S."/>
            <person name="Ivanova N."/>
            <person name="Mavromatis K."/>
            <person name="Ovchinnikova G."/>
            <person name="Pati A."/>
            <person name="Chen A."/>
            <person name="Palaniappan K."/>
            <person name="Land M."/>
            <person name="Hauser L."/>
            <person name="Chang Y.-J."/>
            <person name="Jeffries C.D."/>
            <person name="Chain P."/>
            <person name="Brettin T."/>
            <person name="Detter J.C."/>
            <person name="Schuetze A."/>
            <person name="Rohde M."/>
            <person name="Tindall B.J."/>
            <person name="Goeker M."/>
            <person name="Bristow J."/>
            <person name="Eisen J.A."/>
            <person name="Markowitz V."/>
            <person name="Hugenholtz P."/>
            <person name="Kyrpides N.C."/>
            <person name="Klenk H.-P."/>
            <person name="Chen F."/>
        </authorList>
    </citation>
    <scope>NUCLEOTIDE SEQUENCE [LARGE SCALE GENOMIC DNA]</scope>
    <source>
        <strain evidence="5">ATCC 33905 / DSM 74 / LMG 10896 / Claus 1</strain>
    </source>
</reference>
<dbReference type="Gene3D" id="3.40.50.2300">
    <property type="match status" value="1"/>
</dbReference>
<dbReference type="PANTHER" id="PTHR44591:SF3">
    <property type="entry name" value="RESPONSE REGULATORY DOMAIN-CONTAINING PROTEIN"/>
    <property type="match status" value="1"/>
</dbReference>
<name>D2QCU8_SPILD</name>
<dbReference type="CDD" id="cd00156">
    <property type="entry name" value="REC"/>
    <property type="match status" value="1"/>
</dbReference>
<dbReference type="SUPFAM" id="SSF52172">
    <property type="entry name" value="CheY-like"/>
    <property type="match status" value="1"/>
</dbReference>
<dbReference type="InterPro" id="IPR050595">
    <property type="entry name" value="Bact_response_regulator"/>
</dbReference>
<dbReference type="PANTHER" id="PTHR44591">
    <property type="entry name" value="STRESS RESPONSE REGULATOR PROTEIN 1"/>
    <property type="match status" value="1"/>
</dbReference>
<evidence type="ECO:0000313" key="4">
    <source>
        <dbReference type="EMBL" id="ADB38103.1"/>
    </source>
</evidence>
<evidence type="ECO:0000256" key="1">
    <source>
        <dbReference type="ARBA" id="ARBA00022553"/>
    </source>
</evidence>
<dbReference type="GO" id="GO:0000160">
    <property type="term" value="P:phosphorelay signal transduction system"/>
    <property type="evidence" value="ECO:0007669"/>
    <property type="project" value="InterPro"/>
</dbReference>
<evidence type="ECO:0000259" key="3">
    <source>
        <dbReference type="PROSITE" id="PS50110"/>
    </source>
</evidence>
<feature type="domain" description="Response regulatory" evidence="3">
    <location>
        <begin position="15"/>
        <end position="136"/>
    </location>
</feature>
<organism evidence="4 5">
    <name type="scientific">Spirosoma linguale (strain ATCC 33905 / DSM 74 / LMG 10896 / Claus 1)</name>
    <dbReference type="NCBI Taxonomy" id="504472"/>
    <lineage>
        <taxon>Bacteria</taxon>
        <taxon>Pseudomonadati</taxon>
        <taxon>Bacteroidota</taxon>
        <taxon>Cytophagia</taxon>
        <taxon>Cytophagales</taxon>
        <taxon>Cytophagaceae</taxon>
        <taxon>Spirosoma</taxon>
    </lineage>
</organism>
<protein>
    <submittedName>
        <fullName evidence="4">Response regulator receiver protein</fullName>
    </submittedName>
</protein>
<dbReference type="SMART" id="SM00448">
    <property type="entry name" value="REC"/>
    <property type="match status" value="1"/>
</dbReference>
<dbReference type="EMBL" id="CP001769">
    <property type="protein sequence ID" value="ADB38103.1"/>
    <property type="molecule type" value="Genomic_DNA"/>
</dbReference>
<feature type="modified residue" description="4-aspartylphosphate" evidence="2">
    <location>
        <position position="69"/>
    </location>
</feature>
<dbReference type="AlphaFoldDB" id="D2QCU8"/>
<dbReference type="InterPro" id="IPR011006">
    <property type="entry name" value="CheY-like_superfamily"/>
</dbReference>
<proteinExistence type="predicted"/>
<evidence type="ECO:0000313" key="5">
    <source>
        <dbReference type="Proteomes" id="UP000002028"/>
    </source>
</evidence>
<sequence length="149" mass="16393">MNTLPLFNSTTLPPLVLVLDDDEDDCFLLTHLVNELFSEQVSLVCTTNQADFLAQVASPEQALALIMLDYHLPLTTAEELICYIRAQADLQPVPVVVWSAQATPQQQQACLVNGASDYLAKQTGLGNLSAQLHQVFTRYILPLSGSSYR</sequence>
<evidence type="ECO:0000256" key="2">
    <source>
        <dbReference type="PROSITE-ProRule" id="PRU00169"/>
    </source>
</evidence>
<dbReference type="InterPro" id="IPR001789">
    <property type="entry name" value="Sig_transdc_resp-reg_receiver"/>
</dbReference>
<dbReference type="Pfam" id="PF00072">
    <property type="entry name" value="Response_reg"/>
    <property type="match status" value="1"/>
</dbReference>
<dbReference type="STRING" id="504472.Slin_2061"/>
<dbReference type="eggNOG" id="COG0745">
    <property type="taxonomic scope" value="Bacteria"/>
</dbReference>
<dbReference type="PROSITE" id="PS50110">
    <property type="entry name" value="RESPONSE_REGULATORY"/>
    <property type="match status" value="1"/>
</dbReference>
<dbReference type="RefSeq" id="WP_012926651.1">
    <property type="nucleotide sequence ID" value="NC_013730.1"/>
</dbReference>